<dbReference type="EMBL" id="AP021881">
    <property type="protein sequence ID" value="BBP00247.1"/>
    <property type="molecule type" value="Genomic_DNA"/>
</dbReference>
<evidence type="ECO:0000313" key="2">
    <source>
        <dbReference type="EMBL" id="BBP00247.1"/>
    </source>
</evidence>
<dbReference type="KEGG" id="sniv:SFSGTM_09550"/>
<dbReference type="Proteomes" id="UP000463939">
    <property type="component" value="Chromosome"/>
</dbReference>
<organism evidence="2 3">
    <name type="scientific">Sulfuriferula nivalis</name>
    <dbReference type="NCBI Taxonomy" id="2675298"/>
    <lineage>
        <taxon>Bacteria</taxon>
        <taxon>Pseudomonadati</taxon>
        <taxon>Pseudomonadota</taxon>
        <taxon>Betaproteobacteria</taxon>
        <taxon>Nitrosomonadales</taxon>
        <taxon>Sulfuricellaceae</taxon>
        <taxon>Sulfuriferula</taxon>
    </lineage>
</organism>
<dbReference type="PANTHER" id="PTHR38602">
    <property type="entry name" value="INNER MEMBRANE PROTEIN-RELATED"/>
    <property type="match status" value="1"/>
</dbReference>
<accession>A0A809SD09</accession>
<feature type="transmembrane region" description="Helical" evidence="1">
    <location>
        <begin position="42"/>
        <end position="60"/>
    </location>
</feature>
<keyword evidence="1" id="KW-0472">Membrane</keyword>
<dbReference type="PANTHER" id="PTHR38602:SF1">
    <property type="entry name" value="INNER MEMBRANE PROTEIN"/>
    <property type="match status" value="1"/>
</dbReference>
<dbReference type="AlphaFoldDB" id="A0A809SD09"/>
<keyword evidence="1" id="KW-0812">Transmembrane</keyword>
<evidence type="ECO:0000313" key="3">
    <source>
        <dbReference type="Proteomes" id="UP000463939"/>
    </source>
</evidence>
<keyword evidence="1" id="KW-1133">Transmembrane helix</keyword>
<protein>
    <recommendedName>
        <fullName evidence="4">DUF2065 domain-containing protein</fullName>
    </recommendedName>
</protein>
<dbReference type="InterPro" id="IPR019201">
    <property type="entry name" value="DUF2065"/>
</dbReference>
<reference evidence="3" key="1">
    <citation type="submission" date="2019-11" db="EMBL/GenBank/DDBJ databases">
        <title>Isolation and characterization of a novel species in the genus Sulfuriferula.</title>
        <authorList>
            <person name="Mochizuki J."/>
            <person name="Kojima H."/>
            <person name="Fukui M."/>
        </authorList>
    </citation>
    <scope>NUCLEOTIDE SEQUENCE [LARGE SCALE GENOMIC DNA]</scope>
    <source>
        <strain evidence="3">SGTM</strain>
    </source>
</reference>
<keyword evidence="3" id="KW-1185">Reference proteome</keyword>
<sequence>MLIELGSAFALVFIIEGILPLIAPNFWRETFTKMIDLNNDQLRIAGLFSMIMGLLILIMVR</sequence>
<gene>
    <name evidence="2" type="ORF">SFSGTM_09550</name>
</gene>
<dbReference type="RefSeq" id="WP_162084198.1">
    <property type="nucleotide sequence ID" value="NZ_AP021881.1"/>
</dbReference>
<evidence type="ECO:0000256" key="1">
    <source>
        <dbReference type="SAM" id="Phobius"/>
    </source>
</evidence>
<feature type="transmembrane region" description="Helical" evidence="1">
    <location>
        <begin position="7"/>
        <end position="27"/>
    </location>
</feature>
<dbReference type="Pfam" id="PF09838">
    <property type="entry name" value="DUF2065"/>
    <property type="match status" value="1"/>
</dbReference>
<proteinExistence type="predicted"/>
<evidence type="ECO:0008006" key="4">
    <source>
        <dbReference type="Google" id="ProtNLM"/>
    </source>
</evidence>
<name>A0A809SD09_9PROT</name>